<dbReference type="EMBL" id="FNNA01000001">
    <property type="protein sequence ID" value="SDW52898.1"/>
    <property type="molecule type" value="Genomic_DNA"/>
</dbReference>
<dbReference type="Pfam" id="PF02167">
    <property type="entry name" value="Cytochrom_C1"/>
    <property type="match status" value="1"/>
</dbReference>
<dbReference type="GO" id="GO:0009055">
    <property type="term" value="F:electron transfer activity"/>
    <property type="evidence" value="ECO:0007669"/>
    <property type="project" value="InterPro"/>
</dbReference>
<evidence type="ECO:0000259" key="13">
    <source>
        <dbReference type="PROSITE" id="PS51007"/>
    </source>
</evidence>
<feature type="binding site" description="covalent" evidence="9">
    <location>
        <position position="450"/>
    </location>
    <ligand>
        <name>heme c</name>
        <dbReference type="ChEBI" id="CHEBI:61717"/>
    </ligand>
</feature>
<name>A0A1H2UAH2_9RHOB</name>
<evidence type="ECO:0000256" key="4">
    <source>
        <dbReference type="ARBA" id="ARBA00022692"/>
    </source>
</evidence>
<feature type="binding site" description="covalent" evidence="9">
    <location>
        <position position="325"/>
    </location>
    <ligand>
        <name>heme c</name>
        <dbReference type="ChEBI" id="CHEBI:61717"/>
    </ligand>
</feature>
<dbReference type="PROSITE" id="PS51007">
    <property type="entry name" value="CYTC"/>
    <property type="match status" value="1"/>
</dbReference>
<feature type="chain" id="PRO_5010201660" description="Cytochrome c1" evidence="12">
    <location>
        <begin position="23"/>
        <end position="531"/>
    </location>
</feature>
<evidence type="ECO:0000313" key="15">
    <source>
        <dbReference type="Proteomes" id="UP000182944"/>
    </source>
</evidence>
<keyword evidence="4 11" id="KW-0812">Transmembrane</keyword>
<feature type="domain" description="Cytochrome c" evidence="13">
    <location>
        <begin position="309"/>
        <end position="484"/>
    </location>
</feature>
<dbReference type="InterPro" id="IPR009056">
    <property type="entry name" value="Cyt_c-like_dom"/>
</dbReference>
<comment type="subcellular location">
    <subcellularLocation>
        <location evidence="1">Membrane</location>
    </subcellularLocation>
</comment>
<organism evidence="14 15">
    <name type="scientific">Paracoccus sanguinis</name>
    <dbReference type="NCBI Taxonomy" id="1545044"/>
    <lineage>
        <taxon>Bacteria</taxon>
        <taxon>Pseudomonadati</taxon>
        <taxon>Pseudomonadota</taxon>
        <taxon>Alphaproteobacteria</taxon>
        <taxon>Rhodobacterales</taxon>
        <taxon>Paracoccaceae</taxon>
        <taxon>Paracoccus</taxon>
    </lineage>
</organism>
<dbReference type="AlphaFoldDB" id="A0A1H2UAH2"/>
<dbReference type="Gene3D" id="1.20.5.100">
    <property type="entry name" value="Cytochrome c1, transmembrane anchor, C-terminal"/>
    <property type="match status" value="1"/>
</dbReference>
<feature type="transmembrane region" description="Helical" evidence="11">
    <location>
        <begin position="494"/>
        <end position="513"/>
    </location>
</feature>
<keyword evidence="6 11" id="KW-1133">Transmembrane helix</keyword>
<feature type="signal peptide" evidence="12">
    <location>
        <begin position="1"/>
        <end position="22"/>
    </location>
</feature>
<evidence type="ECO:0000256" key="7">
    <source>
        <dbReference type="ARBA" id="ARBA00023004"/>
    </source>
</evidence>
<dbReference type="GO" id="GO:0016020">
    <property type="term" value="C:membrane"/>
    <property type="evidence" value="ECO:0007669"/>
    <property type="project" value="UniProtKB-SubCell"/>
</dbReference>
<gene>
    <name evidence="14" type="ORF">SAMN05444276_1011223</name>
</gene>
<sequence length="531" mass="53098">MSLRNVTLTAVAALSFGMAAHAQTTTITVPLTEPGAAAPAPAGPGTTVTVTDGAQTVTTTPSAPAPAAVEPATPPAVTTTAPVADAAPAATPPGVVVERGASAPVTPVAPTTAEPVPAGGVTPASPGATADAATSATAEVPAKAADPAEAAATTETGTAATEMSPATPTATPTAGEPPAAPGEGLPSDATAAQVDAPVPVTPPVTGDAAPATATPAEPAAAAPAADAPAAPATETAVVPAEEAPAAIQSGETAQVEPAATDTGAATEAAAPADGHAAPAEDAAAAHAPHQVIHDVAFSFEGPFGKYDQFQLQRGLQVYTEVCAGCHGMKQVPLRTLHDAGGPGLPEDQVRAYAAAMSVMDPETGEERPRLPTDFFPTVSGDGMGPDLSLMAKARAGFHGPYGTGISQFVRGIGGPEYIYSILTGYTGETKEQAGTTFYENHAFPGGWISMPPPLADDQVTFEDGSPADLHSAAKDISAFLMWTAEPKMMARKQAGLVSVLFLIVLSALLYLTNKRIWWPIKHRDDVPGDGR</sequence>
<dbReference type="InterPro" id="IPR036909">
    <property type="entry name" value="Cyt_c-like_dom_sf"/>
</dbReference>
<feature type="binding site" description="covalent" evidence="9">
    <location>
        <position position="326"/>
    </location>
    <ligand>
        <name>heme c</name>
        <dbReference type="ChEBI" id="CHEBI:61717"/>
    </ligand>
</feature>
<comment type="cofactor">
    <cofactor evidence="9">
        <name>heme c</name>
        <dbReference type="ChEBI" id="CHEBI:61717"/>
    </cofactor>
    <text evidence="9">Binds 1 heme c group covalently per subunit.</text>
</comment>
<accession>A0A1H2UAH2</accession>
<evidence type="ECO:0000256" key="9">
    <source>
        <dbReference type="PIRSR" id="PIRSR602326-1"/>
    </source>
</evidence>
<feature type="compositionally biased region" description="Low complexity" evidence="10">
    <location>
        <begin position="106"/>
        <end position="246"/>
    </location>
</feature>
<evidence type="ECO:0000256" key="10">
    <source>
        <dbReference type="SAM" id="MobiDB-lite"/>
    </source>
</evidence>
<dbReference type="SUPFAM" id="SSF46626">
    <property type="entry name" value="Cytochrome c"/>
    <property type="match status" value="1"/>
</dbReference>
<keyword evidence="3 9" id="KW-0349">Heme</keyword>
<dbReference type="Gene3D" id="1.10.760.10">
    <property type="entry name" value="Cytochrome c-like domain"/>
    <property type="match status" value="1"/>
</dbReference>
<proteinExistence type="predicted"/>
<keyword evidence="12" id="KW-0732">Signal</keyword>
<evidence type="ECO:0000313" key="14">
    <source>
        <dbReference type="EMBL" id="SDW52898.1"/>
    </source>
</evidence>
<evidence type="ECO:0000256" key="12">
    <source>
        <dbReference type="SAM" id="SignalP"/>
    </source>
</evidence>
<evidence type="ECO:0000256" key="2">
    <source>
        <dbReference type="ARBA" id="ARBA00016165"/>
    </source>
</evidence>
<feature type="binding site" description="covalent" evidence="9">
    <location>
        <position position="322"/>
    </location>
    <ligand>
        <name>heme c</name>
        <dbReference type="ChEBI" id="CHEBI:61717"/>
    </ligand>
</feature>
<evidence type="ECO:0000256" key="8">
    <source>
        <dbReference type="ARBA" id="ARBA00023136"/>
    </source>
</evidence>
<dbReference type="GO" id="GO:0046872">
    <property type="term" value="F:metal ion binding"/>
    <property type="evidence" value="ECO:0007669"/>
    <property type="project" value="UniProtKB-KW"/>
</dbReference>
<keyword evidence="5 9" id="KW-0479">Metal-binding</keyword>
<dbReference type="PANTHER" id="PTHR10266:SF3">
    <property type="entry name" value="CYTOCHROME C1, HEME PROTEIN, MITOCHONDRIAL"/>
    <property type="match status" value="1"/>
</dbReference>
<evidence type="ECO:0000256" key="11">
    <source>
        <dbReference type="SAM" id="Phobius"/>
    </source>
</evidence>
<keyword evidence="7 9" id="KW-0408">Iron</keyword>
<keyword evidence="15" id="KW-1185">Reference proteome</keyword>
<evidence type="ECO:0000256" key="5">
    <source>
        <dbReference type="ARBA" id="ARBA00022723"/>
    </source>
</evidence>
<dbReference type="GO" id="GO:0020037">
    <property type="term" value="F:heme binding"/>
    <property type="evidence" value="ECO:0007669"/>
    <property type="project" value="InterPro"/>
</dbReference>
<evidence type="ECO:0000256" key="3">
    <source>
        <dbReference type="ARBA" id="ARBA00022617"/>
    </source>
</evidence>
<feature type="compositionally biased region" description="Low complexity" evidence="10">
    <location>
        <begin position="256"/>
        <end position="285"/>
    </location>
</feature>
<dbReference type="Proteomes" id="UP000182944">
    <property type="component" value="Unassembled WGS sequence"/>
</dbReference>
<reference evidence="15" key="1">
    <citation type="submission" date="2016-10" db="EMBL/GenBank/DDBJ databases">
        <authorList>
            <person name="Varghese N."/>
            <person name="Submissions S."/>
        </authorList>
    </citation>
    <scope>NUCLEOTIDE SEQUENCE [LARGE SCALE GENOMIC DNA]</scope>
    <source>
        <strain evidence="15">DSM 29303</strain>
    </source>
</reference>
<dbReference type="STRING" id="1545044.SAMN05444276_1011223"/>
<dbReference type="InterPro" id="IPR002326">
    <property type="entry name" value="Cyt_c1"/>
</dbReference>
<feature type="region of interest" description="Disordered" evidence="10">
    <location>
        <begin position="106"/>
        <end position="285"/>
    </location>
</feature>
<dbReference type="PRINTS" id="PR00603">
    <property type="entry name" value="CYTOCHROMEC1"/>
</dbReference>
<evidence type="ECO:0000256" key="6">
    <source>
        <dbReference type="ARBA" id="ARBA00022989"/>
    </source>
</evidence>
<protein>
    <recommendedName>
        <fullName evidence="2">Cytochrome c1</fullName>
    </recommendedName>
</protein>
<evidence type="ECO:0000256" key="1">
    <source>
        <dbReference type="ARBA" id="ARBA00004370"/>
    </source>
</evidence>
<keyword evidence="8 11" id="KW-0472">Membrane</keyword>
<feature type="region of interest" description="Disordered" evidence="10">
    <location>
        <begin position="56"/>
        <end position="79"/>
    </location>
</feature>
<dbReference type="PANTHER" id="PTHR10266">
    <property type="entry name" value="CYTOCHROME C1"/>
    <property type="match status" value="1"/>
</dbReference>